<dbReference type="Proteomes" id="UP000502699">
    <property type="component" value="Chromosome"/>
</dbReference>
<proteinExistence type="predicted"/>
<dbReference type="RefSeq" id="WP_166269021.1">
    <property type="nucleotide sequence ID" value="NZ_CP048029.1"/>
</dbReference>
<keyword evidence="2" id="KW-1133">Transmembrane helix</keyword>
<dbReference type="Gene3D" id="3.30.420.380">
    <property type="match status" value="1"/>
</dbReference>
<dbReference type="InterPro" id="IPR052534">
    <property type="entry name" value="Extracell_DNA_Util/SecSys_Comp"/>
</dbReference>
<dbReference type="SUPFAM" id="SSF53067">
    <property type="entry name" value="Actin-like ATPase domain"/>
    <property type="match status" value="1"/>
</dbReference>
<dbReference type="InterPro" id="IPR043129">
    <property type="entry name" value="ATPase_NBD"/>
</dbReference>
<feature type="coiled-coil region" evidence="1">
    <location>
        <begin position="232"/>
        <end position="262"/>
    </location>
</feature>
<protein>
    <submittedName>
        <fullName evidence="3">Pilus assembly protein PilM</fullName>
    </submittedName>
</protein>
<keyword evidence="4" id="KW-1185">Reference proteome</keyword>
<evidence type="ECO:0000256" key="1">
    <source>
        <dbReference type="SAM" id="Coils"/>
    </source>
</evidence>
<dbReference type="AlphaFoldDB" id="A0A6G7V9L2"/>
<dbReference type="Pfam" id="PF11104">
    <property type="entry name" value="PilM_2"/>
    <property type="match status" value="1"/>
</dbReference>
<feature type="transmembrane region" description="Helical" evidence="2">
    <location>
        <begin position="201"/>
        <end position="226"/>
    </location>
</feature>
<name>A0A6G7V9L2_9GAMM</name>
<evidence type="ECO:0000256" key="2">
    <source>
        <dbReference type="SAM" id="Phobius"/>
    </source>
</evidence>
<dbReference type="KEGG" id="cjap:GWK36_00170"/>
<evidence type="ECO:0000313" key="4">
    <source>
        <dbReference type="Proteomes" id="UP000502699"/>
    </source>
</evidence>
<dbReference type="Pfam" id="PF05137">
    <property type="entry name" value="PilN"/>
    <property type="match status" value="1"/>
</dbReference>
<evidence type="ECO:0000313" key="3">
    <source>
        <dbReference type="EMBL" id="QIK36674.1"/>
    </source>
</evidence>
<gene>
    <name evidence="3" type="ORF">GWK36_00170</name>
</gene>
<dbReference type="InterPro" id="IPR005883">
    <property type="entry name" value="PilM"/>
</dbReference>
<keyword evidence="2" id="KW-0472">Membrane</keyword>
<keyword evidence="1" id="KW-0175">Coiled coil</keyword>
<organism evidence="3 4">
    <name type="scientific">Caldichromatium japonicum</name>
    <dbReference type="NCBI Taxonomy" id="2699430"/>
    <lineage>
        <taxon>Bacteria</taxon>
        <taxon>Pseudomonadati</taxon>
        <taxon>Pseudomonadota</taxon>
        <taxon>Gammaproteobacteria</taxon>
        <taxon>Chromatiales</taxon>
        <taxon>Chromatiaceae</taxon>
        <taxon>Caldichromatium</taxon>
    </lineage>
</organism>
<sequence length="357" mass="40444">MTLNIGLPRFIQGSARADLADAVARCLPLSLRRLLARYHRRLIFQIEDGQARAYLVAGLETQVFGGFDPNGDLHLPGMNGGQRHDRPPRIEVHLPSESVLRRRVSFPAQVRVNLHQVLRYELDRISPFKPEDVVFDFMVLPGPRSAERIQVELALCRRDQVEAWIERLAALGAPVERIAWVGAWPEANLLPAERRPQARRFALNAATTLGSIAVLLAVAVLLSPLWQRDQTIQRLDTQLKRLRAQAAEVERTRQELERVRQSSRAVIERKLQQPRLLELLRELTERLPNDTWVQNLEFGPEQIEIRGESGQASALIAILEQSPLIEGVAFGSPVTQIAQTGKERFNISFRYTSGERP</sequence>
<dbReference type="PANTHER" id="PTHR40278:SF1">
    <property type="entry name" value="DNA UTILIZATION PROTEIN HOFN"/>
    <property type="match status" value="1"/>
</dbReference>
<reference evidence="4" key="1">
    <citation type="submission" date="2020-01" db="EMBL/GenBank/DDBJ databases">
        <title>Caldichromatium gen. nov., sp. nov., a thermophilic purple sulfur bacterium member of the family Chromatiaceae isolated from Nakabusa hot spring, Japan.</title>
        <authorList>
            <person name="Saini M.K."/>
            <person name="Hanada S."/>
            <person name="Tank M."/>
        </authorList>
    </citation>
    <scope>NUCLEOTIDE SEQUENCE [LARGE SCALE GENOMIC DNA]</scope>
    <source>
        <strain evidence="4">No.7</strain>
    </source>
</reference>
<dbReference type="InterPro" id="IPR007813">
    <property type="entry name" value="PilN"/>
</dbReference>
<dbReference type="EMBL" id="CP048029">
    <property type="protein sequence ID" value="QIK36674.1"/>
    <property type="molecule type" value="Genomic_DNA"/>
</dbReference>
<accession>A0A6G7V9L2</accession>
<dbReference type="PANTHER" id="PTHR40278">
    <property type="entry name" value="DNA UTILIZATION PROTEIN HOFN"/>
    <property type="match status" value="1"/>
</dbReference>
<keyword evidence="2" id="KW-0812">Transmembrane</keyword>